<comment type="caution">
    <text evidence="2">The sequence shown here is derived from an EMBL/GenBank/DDBJ whole genome shotgun (WGS) entry which is preliminary data.</text>
</comment>
<dbReference type="Proteomes" id="UP000499080">
    <property type="component" value="Unassembled WGS sequence"/>
</dbReference>
<evidence type="ECO:0000313" key="3">
    <source>
        <dbReference type="Proteomes" id="UP000499080"/>
    </source>
</evidence>
<dbReference type="EMBL" id="BGPR01000943">
    <property type="protein sequence ID" value="GBM40780.1"/>
    <property type="molecule type" value="Genomic_DNA"/>
</dbReference>
<reference evidence="2 3" key="1">
    <citation type="journal article" date="2019" name="Sci. Rep.">
        <title>Orb-weaving spider Araneus ventricosus genome elucidates the spidroin gene catalogue.</title>
        <authorList>
            <person name="Kono N."/>
            <person name="Nakamura H."/>
            <person name="Ohtoshi R."/>
            <person name="Moran D.A.P."/>
            <person name="Shinohara A."/>
            <person name="Yoshida Y."/>
            <person name="Fujiwara M."/>
            <person name="Mori M."/>
            <person name="Tomita M."/>
            <person name="Arakawa K."/>
        </authorList>
    </citation>
    <scope>NUCLEOTIDE SEQUENCE [LARGE SCALE GENOMIC DNA]</scope>
</reference>
<feature type="transmembrane region" description="Helical" evidence="1">
    <location>
        <begin position="80"/>
        <end position="98"/>
    </location>
</feature>
<evidence type="ECO:0000313" key="2">
    <source>
        <dbReference type="EMBL" id="GBM40780.1"/>
    </source>
</evidence>
<keyword evidence="3" id="KW-1185">Reference proteome</keyword>
<evidence type="ECO:0000256" key="1">
    <source>
        <dbReference type="SAM" id="Phobius"/>
    </source>
</evidence>
<proteinExistence type="predicted"/>
<accession>A0A4Y2FGU7</accession>
<organism evidence="2 3">
    <name type="scientific">Araneus ventricosus</name>
    <name type="common">Orbweaver spider</name>
    <name type="synonym">Epeira ventricosa</name>
    <dbReference type="NCBI Taxonomy" id="182803"/>
    <lineage>
        <taxon>Eukaryota</taxon>
        <taxon>Metazoa</taxon>
        <taxon>Ecdysozoa</taxon>
        <taxon>Arthropoda</taxon>
        <taxon>Chelicerata</taxon>
        <taxon>Arachnida</taxon>
        <taxon>Araneae</taxon>
        <taxon>Araneomorphae</taxon>
        <taxon>Entelegynae</taxon>
        <taxon>Araneoidea</taxon>
        <taxon>Araneidae</taxon>
        <taxon>Araneus</taxon>
    </lineage>
</organism>
<gene>
    <name evidence="2" type="ORF">AVEN_80790_1</name>
</gene>
<name>A0A4Y2FGU7_ARAVE</name>
<keyword evidence="1" id="KW-0472">Membrane</keyword>
<sequence length="147" mass="16427">MLLNGKEELTYGVLLMASLFLPIVDGLDTFKVRVVIDDMPSPKHDPQQKKIVPKLGNLSPSPFMAEIMKLANYDIAVNPHFLNVILLLAVLSIFFASFKPLSCCIERRKLFLATHGGGMAAECENHPTYATAIITYILLLHNRREDC</sequence>
<keyword evidence="1" id="KW-0812">Transmembrane</keyword>
<protein>
    <submittedName>
        <fullName evidence="2">Uncharacterized protein</fullName>
    </submittedName>
</protein>
<keyword evidence="1" id="KW-1133">Transmembrane helix</keyword>
<dbReference type="AlphaFoldDB" id="A0A4Y2FGU7"/>